<reference evidence="2" key="1">
    <citation type="journal article" date="2023" name="Science">
        <title>Genome structures resolve the early diversification of teleost fishes.</title>
        <authorList>
            <person name="Parey E."/>
            <person name="Louis A."/>
            <person name="Montfort J."/>
            <person name="Bouchez O."/>
            <person name="Roques C."/>
            <person name="Iampietro C."/>
            <person name="Lluch J."/>
            <person name="Castinel A."/>
            <person name="Donnadieu C."/>
            <person name="Desvignes T."/>
            <person name="Floi Bucao C."/>
            <person name="Jouanno E."/>
            <person name="Wen M."/>
            <person name="Mejri S."/>
            <person name="Dirks R."/>
            <person name="Jansen H."/>
            <person name="Henkel C."/>
            <person name="Chen W.J."/>
            <person name="Zahm M."/>
            <person name="Cabau C."/>
            <person name="Klopp C."/>
            <person name="Thompson A.W."/>
            <person name="Robinson-Rechavi M."/>
            <person name="Braasch I."/>
            <person name="Lecointre G."/>
            <person name="Bobe J."/>
            <person name="Postlethwait J.H."/>
            <person name="Berthelot C."/>
            <person name="Roest Crollius H."/>
            <person name="Guiguen Y."/>
        </authorList>
    </citation>
    <scope>NUCLEOTIDE SEQUENCE</scope>
    <source>
        <strain evidence="2">NC1722</strain>
    </source>
</reference>
<feature type="region of interest" description="Disordered" evidence="1">
    <location>
        <begin position="1"/>
        <end position="20"/>
    </location>
</feature>
<proteinExistence type="predicted"/>
<dbReference type="AlphaFoldDB" id="A0AAD7RVT8"/>
<dbReference type="Proteomes" id="UP001221898">
    <property type="component" value="Unassembled WGS sequence"/>
</dbReference>
<evidence type="ECO:0000256" key="1">
    <source>
        <dbReference type="SAM" id="MobiDB-lite"/>
    </source>
</evidence>
<comment type="caution">
    <text evidence="2">The sequence shown here is derived from an EMBL/GenBank/DDBJ whole genome shotgun (WGS) entry which is preliminary data.</text>
</comment>
<sequence>MAAVNTTTERRHVSVKGVSDSSLPNKLNKFYTRFERSDLASKMAEYKLLTPSTTLTLQEQDVLKLLKATPTNKVAGPDGICGRTLRQPAAAILLQLFQSLLD</sequence>
<accession>A0AAD7RVT8</accession>
<gene>
    <name evidence="2" type="ORF">AAFF_G00112310</name>
</gene>
<evidence type="ECO:0000313" key="2">
    <source>
        <dbReference type="EMBL" id="KAJ8389946.1"/>
    </source>
</evidence>
<dbReference type="EMBL" id="JAINUG010000176">
    <property type="protein sequence ID" value="KAJ8389946.1"/>
    <property type="molecule type" value="Genomic_DNA"/>
</dbReference>
<evidence type="ECO:0000313" key="3">
    <source>
        <dbReference type="Proteomes" id="UP001221898"/>
    </source>
</evidence>
<protein>
    <submittedName>
        <fullName evidence="2">Uncharacterized protein</fullName>
    </submittedName>
</protein>
<name>A0AAD7RVT8_9TELE</name>
<keyword evidence="3" id="KW-1185">Reference proteome</keyword>
<organism evidence="2 3">
    <name type="scientific">Aldrovandia affinis</name>
    <dbReference type="NCBI Taxonomy" id="143900"/>
    <lineage>
        <taxon>Eukaryota</taxon>
        <taxon>Metazoa</taxon>
        <taxon>Chordata</taxon>
        <taxon>Craniata</taxon>
        <taxon>Vertebrata</taxon>
        <taxon>Euteleostomi</taxon>
        <taxon>Actinopterygii</taxon>
        <taxon>Neopterygii</taxon>
        <taxon>Teleostei</taxon>
        <taxon>Notacanthiformes</taxon>
        <taxon>Halosauridae</taxon>
        <taxon>Aldrovandia</taxon>
    </lineage>
</organism>